<evidence type="ECO:0000313" key="1">
    <source>
        <dbReference type="EMBL" id="SVA97959.1"/>
    </source>
</evidence>
<dbReference type="AlphaFoldDB" id="A0A382A990"/>
<dbReference type="EMBL" id="UINC01024410">
    <property type="protein sequence ID" value="SVA97959.1"/>
    <property type="molecule type" value="Genomic_DNA"/>
</dbReference>
<organism evidence="1">
    <name type="scientific">marine metagenome</name>
    <dbReference type="NCBI Taxonomy" id="408172"/>
    <lineage>
        <taxon>unclassified sequences</taxon>
        <taxon>metagenomes</taxon>
        <taxon>ecological metagenomes</taxon>
    </lineage>
</organism>
<proteinExistence type="predicted"/>
<name>A0A382A990_9ZZZZ</name>
<reference evidence="1" key="1">
    <citation type="submission" date="2018-05" db="EMBL/GenBank/DDBJ databases">
        <authorList>
            <person name="Lanie J.A."/>
            <person name="Ng W.-L."/>
            <person name="Kazmierczak K.M."/>
            <person name="Andrzejewski T.M."/>
            <person name="Davidsen T.M."/>
            <person name="Wayne K.J."/>
            <person name="Tettelin H."/>
            <person name="Glass J.I."/>
            <person name="Rusch D."/>
            <person name="Podicherti R."/>
            <person name="Tsui H.-C.T."/>
            <person name="Winkler M.E."/>
        </authorList>
    </citation>
    <scope>NUCLEOTIDE SEQUENCE</scope>
</reference>
<gene>
    <name evidence="1" type="ORF">METZ01_LOCUS150813</name>
</gene>
<sequence length="22" mass="2519">MIKTNSIYLIFSIVNVIIPRLA</sequence>
<accession>A0A382A990</accession>
<protein>
    <submittedName>
        <fullName evidence="1">Uncharacterized protein</fullName>
    </submittedName>
</protein>